<keyword evidence="6 8" id="KW-1133">Transmembrane helix</keyword>
<dbReference type="PANTHER" id="PTHR30071">
    <property type="entry name" value="HEME EXPORTER PROTEIN C"/>
    <property type="match status" value="1"/>
</dbReference>
<feature type="transmembrane region" description="Helical" evidence="8">
    <location>
        <begin position="85"/>
        <end position="105"/>
    </location>
</feature>
<keyword evidence="4 8" id="KW-0812">Transmembrane</keyword>
<evidence type="ECO:0000256" key="2">
    <source>
        <dbReference type="ARBA" id="ARBA00005840"/>
    </source>
</evidence>
<feature type="transmembrane region" description="Helical" evidence="8">
    <location>
        <begin position="46"/>
        <end position="73"/>
    </location>
</feature>
<feature type="transmembrane region" description="Helical" evidence="8">
    <location>
        <begin position="147"/>
        <end position="170"/>
    </location>
</feature>
<keyword evidence="11" id="KW-1185">Reference proteome</keyword>
<comment type="similarity">
    <text evidence="2">Belongs to the CcmC/CycZ/HelC family.</text>
</comment>
<evidence type="ECO:0000256" key="3">
    <source>
        <dbReference type="ARBA" id="ARBA00016463"/>
    </source>
</evidence>
<evidence type="ECO:0000313" key="11">
    <source>
        <dbReference type="Proteomes" id="UP001333102"/>
    </source>
</evidence>
<dbReference type="InterPro" id="IPR003557">
    <property type="entry name" value="Cyt_c_biogenesis_CcmC"/>
</dbReference>
<evidence type="ECO:0000313" key="10">
    <source>
        <dbReference type="EMBL" id="WRP14108.1"/>
    </source>
</evidence>
<sequence>MSRVPTESKGRRQGLFVVTAAVMAVALYLVLVWVPNERTMGVVSRIFYFHVASAWNAFLAFFVVLVASVAYLWRRQMAWDTLAGASAEVGVLFTSIALLTGIFWARPVWNVWWTWDPRLTTTLVLWFLYVGYLVLRSAIPGEERRGRLAAVFGIVAFVDVPIVFLSIRWWRTIHPQVLAPGDIRIAPEMLLTLLVSVAAFTLLYALLCSLAYATGQTRAELERLKSRLRVG</sequence>
<organism evidence="10 11">
    <name type="scientific">Geochorda subterranea</name>
    <dbReference type="NCBI Taxonomy" id="3109564"/>
    <lineage>
        <taxon>Bacteria</taxon>
        <taxon>Bacillati</taxon>
        <taxon>Bacillota</taxon>
        <taxon>Limnochordia</taxon>
        <taxon>Limnochordales</taxon>
        <taxon>Geochordaceae</taxon>
        <taxon>Geochorda</taxon>
    </lineage>
</organism>
<gene>
    <name evidence="10" type="primary">ccsA</name>
    <name evidence="10" type="ORF">VLY81_11855</name>
</gene>
<comment type="subcellular location">
    <subcellularLocation>
        <location evidence="1">Membrane</location>
        <topology evidence="1">Multi-pass membrane protein</topology>
    </subcellularLocation>
</comment>
<feature type="domain" description="Cytochrome c assembly protein" evidence="9">
    <location>
        <begin position="18"/>
        <end position="174"/>
    </location>
</feature>
<evidence type="ECO:0000256" key="4">
    <source>
        <dbReference type="ARBA" id="ARBA00022692"/>
    </source>
</evidence>
<keyword evidence="7 8" id="KW-0472">Membrane</keyword>
<dbReference type="Proteomes" id="UP001333102">
    <property type="component" value="Chromosome"/>
</dbReference>
<evidence type="ECO:0000256" key="8">
    <source>
        <dbReference type="SAM" id="Phobius"/>
    </source>
</evidence>
<protein>
    <recommendedName>
        <fullName evidence="3">Heme exporter protein C</fullName>
    </recommendedName>
</protein>
<name>A0ABZ1BNE7_9FIRM</name>
<feature type="transmembrane region" description="Helical" evidence="8">
    <location>
        <begin position="190"/>
        <end position="213"/>
    </location>
</feature>
<reference evidence="11" key="1">
    <citation type="submission" date="2023-12" db="EMBL/GenBank/DDBJ databases">
        <title>Novel isolates from deep terrestrial aquifers shed light on the physiology and ecology of the class Limnochordia.</title>
        <authorList>
            <person name="Karnachuk O.V."/>
            <person name="Lukina A.P."/>
            <person name="Avakyan M.R."/>
            <person name="Kadnikov V."/>
            <person name="Begmatov S."/>
            <person name="Beletsky A.V."/>
            <person name="Mardanov A.V."/>
            <person name="Ravin N.V."/>
        </authorList>
    </citation>
    <scope>NUCLEOTIDE SEQUENCE [LARGE SCALE GENOMIC DNA]</scope>
    <source>
        <strain evidence="11">LN</strain>
    </source>
</reference>
<dbReference type="Pfam" id="PF01578">
    <property type="entry name" value="Cytochrom_C_asm"/>
    <property type="match status" value="1"/>
</dbReference>
<dbReference type="RefSeq" id="WP_324668403.1">
    <property type="nucleotide sequence ID" value="NZ_CP141614.1"/>
</dbReference>
<evidence type="ECO:0000259" key="9">
    <source>
        <dbReference type="Pfam" id="PF01578"/>
    </source>
</evidence>
<dbReference type="InterPro" id="IPR002541">
    <property type="entry name" value="Cyt_c_assembly"/>
</dbReference>
<proteinExistence type="inferred from homology"/>
<evidence type="ECO:0000256" key="7">
    <source>
        <dbReference type="ARBA" id="ARBA00023136"/>
    </source>
</evidence>
<evidence type="ECO:0000256" key="6">
    <source>
        <dbReference type="ARBA" id="ARBA00022989"/>
    </source>
</evidence>
<dbReference type="PANTHER" id="PTHR30071:SF1">
    <property type="entry name" value="CYTOCHROME B_B6 PROTEIN-RELATED"/>
    <property type="match status" value="1"/>
</dbReference>
<evidence type="ECO:0000256" key="5">
    <source>
        <dbReference type="ARBA" id="ARBA00022748"/>
    </source>
</evidence>
<evidence type="ECO:0000256" key="1">
    <source>
        <dbReference type="ARBA" id="ARBA00004141"/>
    </source>
</evidence>
<feature type="transmembrane region" description="Helical" evidence="8">
    <location>
        <begin position="12"/>
        <end position="34"/>
    </location>
</feature>
<keyword evidence="5" id="KW-0201">Cytochrome c-type biogenesis</keyword>
<accession>A0ABZ1BNE7</accession>
<dbReference type="PRINTS" id="PR01386">
    <property type="entry name" value="CCMCBIOGNSIS"/>
</dbReference>
<feature type="transmembrane region" description="Helical" evidence="8">
    <location>
        <begin position="117"/>
        <end position="135"/>
    </location>
</feature>
<dbReference type="EMBL" id="CP141614">
    <property type="protein sequence ID" value="WRP14108.1"/>
    <property type="molecule type" value="Genomic_DNA"/>
</dbReference>
<dbReference type="InterPro" id="IPR045062">
    <property type="entry name" value="Cyt_c_biogenesis_CcsA/CcmC"/>
</dbReference>